<keyword evidence="3 4" id="KW-0378">Hydrolase</keyword>
<dbReference type="PANTHER" id="PTHR43037">
    <property type="entry name" value="UNNAMED PRODUCT-RELATED"/>
    <property type="match status" value="1"/>
</dbReference>
<evidence type="ECO:0000313" key="6">
    <source>
        <dbReference type="Proteomes" id="UP000224634"/>
    </source>
</evidence>
<evidence type="ECO:0000256" key="4">
    <source>
        <dbReference type="RuleBase" id="RU367147"/>
    </source>
</evidence>
<comment type="similarity">
    <text evidence="4">Belongs to the carbohydrate esterase 1 (CE1) family.</text>
</comment>
<dbReference type="GO" id="GO:0052689">
    <property type="term" value="F:carboxylic ester hydrolase activity"/>
    <property type="evidence" value="ECO:0007669"/>
    <property type="project" value="UniProtKB-KW"/>
</dbReference>
<evidence type="ECO:0000256" key="3">
    <source>
        <dbReference type="ARBA" id="ARBA00022801"/>
    </source>
</evidence>
<evidence type="ECO:0000256" key="1">
    <source>
        <dbReference type="ARBA" id="ARBA00022487"/>
    </source>
</evidence>
<dbReference type="SUPFAM" id="SSF53474">
    <property type="entry name" value="alpha/beta-Hydrolases"/>
    <property type="match status" value="2"/>
</dbReference>
<keyword evidence="1 4" id="KW-0719">Serine esterase</keyword>
<keyword evidence="4" id="KW-0624">Polysaccharide degradation</keyword>
<keyword evidence="2 4" id="KW-0732">Signal</keyword>
<sequence length="286" mass="30865">MLSIRRLASLALLVSSALGAQLTQVNNYGENPTGVQMWVYVPDNRPQNPAVIVAMHWCTGTAQAYYSGTQYARQADSKGFIVIYPDAPDSGGCWDVHSDATLRHDAGGDSKAIASMVKYAIQNYGADPNKIFMTGTSSGAMMVNVLAGSYPDLFKAGSANAGVPFGCFRGQDMWHSQCANGQVSKSAQQWGDDVRNAYPGYGGPRPKMLLFHGANDDTLRYPNYNEALKQWSNVHGVSLTSTKQNTFQNGYTESIYGNGEVVGYSVGNGPHNLPAHEDKVLAFFGL</sequence>
<dbReference type="GO" id="GO:0005576">
    <property type="term" value="C:extracellular region"/>
    <property type="evidence" value="ECO:0007669"/>
    <property type="project" value="UniProtKB-SubCell"/>
</dbReference>
<dbReference type="OrthoDB" id="2425929at2759"/>
<proteinExistence type="inferred from homology"/>
<dbReference type="Pfam" id="PF10503">
    <property type="entry name" value="Esterase_PHB"/>
    <property type="match status" value="1"/>
</dbReference>
<dbReference type="InterPro" id="IPR010126">
    <property type="entry name" value="Esterase_phb"/>
</dbReference>
<dbReference type="EC" id="3.1.1.-" evidence="4"/>
<name>A0A2B7XWG3_POLH7</name>
<keyword evidence="4" id="KW-0964">Secreted</keyword>
<dbReference type="EMBL" id="PDNA01000112">
    <property type="protein sequence ID" value="PGH12847.1"/>
    <property type="molecule type" value="Genomic_DNA"/>
</dbReference>
<dbReference type="Gene3D" id="3.40.50.1820">
    <property type="entry name" value="alpha/beta hydrolase"/>
    <property type="match status" value="1"/>
</dbReference>
<feature type="signal peptide" evidence="4">
    <location>
        <begin position="1"/>
        <end position="19"/>
    </location>
</feature>
<comment type="caution">
    <text evidence="5">The sequence shown here is derived from an EMBL/GenBank/DDBJ whole genome shotgun (WGS) entry which is preliminary data.</text>
</comment>
<dbReference type="AlphaFoldDB" id="A0A2B7XWG3"/>
<dbReference type="InterPro" id="IPR029058">
    <property type="entry name" value="AB_hydrolase_fold"/>
</dbReference>
<accession>A0A2B7XWG3</accession>
<comment type="subcellular location">
    <subcellularLocation>
        <location evidence="4">Secreted</location>
    </subcellularLocation>
</comment>
<dbReference type="NCBIfam" id="TIGR01840">
    <property type="entry name" value="esterase_phb"/>
    <property type="match status" value="1"/>
</dbReference>
<dbReference type="Proteomes" id="UP000224634">
    <property type="component" value="Unassembled WGS sequence"/>
</dbReference>
<evidence type="ECO:0000313" key="5">
    <source>
        <dbReference type="EMBL" id="PGH12847.1"/>
    </source>
</evidence>
<keyword evidence="4" id="KW-0119">Carbohydrate metabolism</keyword>
<comment type="function">
    <text evidence="4">Esterase involved in the hydrolysis of xylan, a major structural heterogeneous polysaccharide found in plant biomass representing the second most abundant polysaccharide in the biosphere, after cellulose.</text>
</comment>
<keyword evidence="6" id="KW-1185">Reference proteome</keyword>
<organism evidence="5 6">
    <name type="scientific">Polytolypa hystricis (strain UAMH7299)</name>
    <dbReference type="NCBI Taxonomy" id="1447883"/>
    <lineage>
        <taxon>Eukaryota</taxon>
        <taxon>Fungi</taxon>
        <taxon>Dikarya</taxon>
        <taxon>Ascomycota</taxon>
        <taxon>Pezizomycotina</taxon>
        <taxon>Eurotiomycetes</taxon>
        <taxon>Eurotiomycetidae</taxon>
        <taxon>Onygenales</taxon>
        <taxon>Onygenales incertae sedis</taxon>
        <taxon>Polytolypa</taxon>
    </lineage>
</organism>
<dbReference type="STRING" id="1447883.A0A2B7XWG3"/>
<evidence type="ECO:0000256" key="2">
    <source>
        <dbReference type="ARBA" id="ARBA00022729"/>
    </source>
</evidence>
<dbReference type="InterPro" id="IPR050955">
    <property type="entry name" value="Plant_Biomass_Hydrol_Est"/>
</dbReference>
<protein>
    <recommendedName>
        <fullName evidence="4">Carboxylic ester hydrolase</fullName>
        <ecNumber evidence="4">3.1.1.-</ecNumber>
    </recommendedName>
</protein>
<reference evidence="5 6" key="1">
    <citation type="submission" date="2017-10" db="EMBL/GenBank/DDBJ databases">
        <title>Comparative genomics in systemic dimorphic fungi from Ajellomycetaceae.</title>
        <authorList>
            <person name="Munoz J.F."/>
            <person name="Mcewen J.G."/>
            <person name="Clay O.K."/>
            <person name="Cuomo C.A."/>
        </authorList>
    </citation>
    <scope>NUCLEOTIDE SEQUENCE [LARGE SCALE GENOMIC DNA]</scope>
    <source>
        <strain evidence="5 6">UAMH7299</strain>
    </source>
</reference>
<feature type="chain" id="PRO_5029034712" description="Carboxylic ester hydrolase" evidence="4">
    <location>
        <begin position="20"/>
        <end position="286"/>
    </location>
</feature>
<dbReference type="PANTHER" id="PTHR43037:SF5">
    <property type="entry name" value="FERULOYL ESTERASE"/>
    <property type="match status" value="1"/>
</dbReference>
<dbReference type="GO" id="GO:0045493">
    <property type="term" value="P:xylan catabolic process"/>
    <property type="evidence" value="ECO:0007669"/>
    <property type="project" value="UniProtKB-UniRule"/>
</dbReference>
<gene>
    <name evidence="5" type="ORF">AJ80_06556</name>
</gene>